<dbReference type="SUPFAM" id="SSF140125">
    <property type="entry name" value="Rabenosyn-5 Rab-binding domain-like"/>
    <property type="match status" value="1"/>
</dbReference>
<dbReference type="Pfam" id="PF11464">
    <property type="entry name" value="Rbsn"/>
    <property type="match status" value="1"/>
</dbReference>
<dbReference type="PANTHER" id="PTHR13510">
    <property type="entry name" value="FYVE-FINGER-CONTAINING RAB5 EFFECTOR PROTEIN RABENOSYN-5-RELATED"/>
    <property type="match status" value="1"/>
</dbReference>
<evidence type="ECO:0000313" key="3">
    <source>
        <dbReference type="EMBL" id="CAD5113539.1"/>
    </source>
</evidence>
<dbReference type="Proteomes" id="UP000549394">
    <property type="component" value="Unassembled WGS sequence"/>
</dbReference>
<dbReference type="OrthoDB" id="166134at2759"/>
<comment type="caution">
    <text evidence="3">The sequence shown here is derived from an EMBL/GenBank/DDBJ whole genome shotgun (WGS) entry which is preliminary data.</text>
</comment>
<accession>A0A7I8VG73</accession>
<gene>
    <name evidence="3" type="ORF">DGYR_LOCUS2507</name>
</gene>
<evidence type="ECO:0000313" key="4">
    <source>
        <dbReference type="Proteomes" id="UP000549394"/>
    </source>
</evidence>
<organism evidence="3 4">
    <name type="scientific">Dimorphilus gyrociliatus</name>
    <dbReference type="NCBI Taxonomy" id="2664684"/>
    <lineage>
        <taxon>Eukaryota</taxon>
        <taxon>Metazoa</taxon>
        <taxon>Spiralia</taxon>
        <taxon>Lophotrochozoa</taxon>
        <taxon>Annelida</taxon>
        <taxon>Polychaeta</taxon>
        <taxon>Polychaeta incertae sedis</taxon>
        <taxon>Dinophilidae</taxon>
        <taxon>Dimorphilus</taxon>
    </lineage>
</organism>
<evidence type="ECO:0000259" key="2">
    <source>
        <dbReference type="PROSITE" id="PS00028"/>
    </source>
</evidence>
<dbReference type="InterPro" id="IPR052727">
    <property type="entry name" value="Rab4/Rab5_effector"/>
</dbReference>
<reference evidence="3 4" key="1">
    <citation type="submission" date="2020-08" db="EMBL/GenBank/DDBJ databases">
        <authorList>
            <person name="Hejnol A."/>
        </authorList>
    </citation>
    <scope>NUCLEOTIDE SEQUENCE [LARGE SCALE GENOMIC DNA]</scope>
</reference>
<evidence type="ECO:0000256" key="1">
    <source>
        <dbReference type="SAM" id="MobiDB-lite"/>
    </source>
</evidence>
<feature type="domain" description="C2H2-type" evidence="2">
    <location>
        <begin position="11"/>
        <end position="32"/>
    </location>
</feature>
<dbReference type="InterPro" id="IPR013087">
    <property type="entry name" value="Znf_C2H2_type"/>
</dbReference>
<dbReference type="AlphaFoldDB" id="A0A7I8VG73"/>
<keyword evidence="4" id="KW-1185">Reference proteome</keyword>
<dbReference type="InterPro" id="IPR021565">
    <property type="entry name" value="Rbsn_Rab-bd"/>
</dbReference>
<protein>
    <submittedName>
        <fullName evidence="3">DgyrCDS2701</fullName>
    </submittedName>
</protein>
<dbReference type="EMBL" id="CAJFCJ010000004">
    <property type="protein sequence ID" value="CAD5113539.1"/>
    <property type="molecule type" value="Genomic_DNA"/>
</dbReference>
<dbReference type="Gene3D" id="4.10.860.20">
    <property type="entry name" value="Rabenosyn, Rab binding domain"/>
    <property type="match status" value="1"/>
</dbReference>
<dbReference type="InterPro" id="IPR036531">
    <property type="entry name" value="Rbsn_Rab-bd_sf"/>
</dbReference>
<name>A0A7I8VG73_9ANNE</name>
<sequence length="427" mass="49744">MNGEVLEGFLCPICLKDLGTITQLQNHFEEAHKSEDVAVIQHLKGLFEKAKKKFLNEEIVKDNLQTPINLSPKRIVNEKPQEIGRITSHTTFFKNLREKRIDAYALETNKLLLRLDKLIDDKAPMEPSKRKNYEKSVVPWTKDKKLTNPSFEPEGEMLGFRRSNSSGSLNSLFSSEGESHLRTCQRCSHLLERRHDQMETRNSTPMENFLYSRLCQYKMDAERQIPQVLTMAQSLRDGDETYSLQSAESERQKLIMIFDSIDKTSKRIATMIDEQNAGQKTMQLRRAIRQAAATWLQDNMLGLQSLPTREELDEIQRRKNLELEKRIAIEKDAMTKKLEKDNASKKVEIVVRKASLPNTKNMQDENGWKPETQVSDNDDPMLQQINIIKSYIKQAKQQCKWDEVHMLEENLNQLEKAYWDEKTKPFI</sequence>
<proteinExistence type="predicted"/>
<dbReference type="PROSITE" id="PS00028">
    <property type="entry name" value="ZINC_FINGER_C2H2_1"/>
    <property type="match status" value="1"/>
</dbReference>
<feature type="region of interest" description="Disordered" evidence="1">
    <location>
        <begin position="144"/>
        <end position="163"/>
    </location>
</feature>
<dbReference type="PANTHER" id="PTHR13510:SF44">
    <property type="entry name" value="RABENOSYN-5"/>
    <property type="match status" value="1"/>
</dbReference>